<evidence type="ECO:0000313" key="4">
    <source>
        <dbReference type="Proteomes" id="UP001342826"/>
    </source>
</evidence>
<dbReference type="PROSITE" id="PS51186">
    <property type="entry name" value="GNAT"/>
    <property type="match status" value="1"/>
</dbReference>
<comment type="subcellular location">
    <subcellularLocation>
        <location evidence="1">Cytoplasm</location>
    </subcellularLocation>
</comment>
<keyword evidence="3" id="KW-0012">Acyltransferase</keyword>
<proteinExistence type="inferred from homology"/>
<dbReference type="SUPFAM" id="SSF55729">
    <property type="entry name" value="Acyl-CoA N-acyltransferases (Nat)"/>
    <property type="match status" value="1"/>
</dbReference>
<keyword evidence="3" id="KW-0808">Transferase</keyword>
<keyword evidence="4" id="KW-1185">Reference proteome</keyword>
<keyword evidence="3" id="KW-0689">Ribosomal protein</keyword>
<dbReference type="EC" id="2.3.1.266" evidence="1"/>
<gene>
    <name evidence="3" type="primary">rimI</name>
    <name evidence="3" type="ORF">P9271_23635</name>
</gene>
<organism evidence="3 4">
    <name type="scientific">Metabacillus fastidiosus</name>
    <dbReference type="NCBI Taxonomy" id="1458"/>
    <lineage>
        <taxon>Bacteria</taxon>
        <taxon>Bacillati</taxon>
        <taxon>Bacillota</taxon>
        <taxon>Bacilli</taxon>
        <taxon>Bacillales</taxon>
        <taxon>Bacillaceae</taxon>
        <taxon>Metabacillus</taxon>
    </lineage>
</organism>
<protein>
    <recommendedName>
        <fullName evidence="1">[Ribosomal protein bS18]-alanine N-acetyltransferase</fullName>
        <ecNumber evidence="1">2.3.1.266</ecNumber>
    </recommendedName>
</protein>
<reference evidence="3 4" key="1">
    <citation type="submission" date="2023-03" db="EMBL/GenBank/DDBJ databases">
        <title>Bacillus Genome Sequencing.</title>
        <authorList>
            <person name="Dunlap C."/>
        </authorList>
    </citation>
    <scope>NUCLEOTIDE SEQUENCE [LARGE SCALE GENOMIC DNA]</scope>
    <source>
        <strain evidence="3 4">NRS-1717</strain>
    </source>
</reference>
<comment type="function">
    <text evidence="1">Acetylates the N-terminal alanine of ribosomal protein bS18.</text>
</comment>
<dbReference type="Gene3D" id="3.40.630.30">
    <property type="match status" value="1"/>
</dbReference>
<sequence length="153" mass="17594">MVAFLDSLTIRKMTIEDVDDIYEVEKRSFAVPWTKDSFYYELEQNLFSNYMVAEIGGKIVGYCGLWVIMEDAQITNIAVLPEYRGKKIGETLLTFAKQLAFELSAERLSLEVRVSNYIAQSLYKKLGFSPGGIRKNYYTDNSEDALVMWVNLK</sequence>
<comment type="catalytic activity">
    <reaction evidence="1">
        <text>N-terminal L-alanyl-[ribosomal protein bS18] + acetyl-CoA = N-terminal N(alpha)-acetyl-L-alanyl-[ribosomal protein bS18] + CoA + H(+)</text>
        <dbReference type="Rhea" id="RHEA:43756"/>
        <dbReference type="Rhea" id="RHEA-COMP:10676"/>
        <dbReference type="Rhea" id="RHEA-COMP:10677"/>
        <dbReference type="ChEBI" id="CHEBI:15378"/>
        <dbReference type="ChEBI" id="CHEBI:57287"/>
        <dbReference type="ChEBI" id="CHEBI:57288"/>
        <dbReference type="ChEBI" id="CHEBI:64718"/>
        <dbReference type="ChEBI" id="CHEBI:83683"/>
        <dbReference type="EC" id="2.3.1.266"/>
    </reaction>
</comment>
<comment type="caution">
    <text evidence="3">The sequence shown here is derived from an EMBL/GenBank/DDBJ whole genome shotgun (WGS) entry which is preliminary data.</text>
</comment>
<dbReference type="RefSeq" id="WP_328016051.1">
    <property type="nucleotide sequence ID" value="NZ_JARTFS010000033.1"/>
</dbReference>
<feature type="domain" description="N-acetyltransferase" evidence="2">
    <location>
        <begin position="8"/>
        <end position="153"/>
    </location>
</feature>
<dbReference type="GO" id="GO:0005840">
    <property type="term" value="C:ribosome"/>
    <property type="evidence" value="ECO:0007669"/>
    <property type="project" value="UniProtKB-KW"/>
</dbReference>
<evidence type="ECO:0000313" key="3">
    <source>
        <dbReference type="EMBL" id="MED4404255.1"/>
    </source>
</evidence>
<keyword evidence="3" id="KW-0687">Ribonucleoprotein</keyword>
<dbReference type="PANTHER" id="PTHR43617:SF20">
    <property type="entry name" value="N-ALPHA-ACETYLTRANSFERASE RIMI"/>
    <property type="match status" value="1"/>
</dbReference>
<dbReference type="Pfam" id="PF00583">
    <property type="entry name" value="Acetyltransf_1"/>
    <property type="match status" value="1"/>
</dbReference>
<dbReference type="InterPro" id="IPR000182">
    <property type="entry name" value="GNAT_dom"/>
</dbReference>
<evidence type="ECO:0000256" key="1">
    <source>
        <dbReference type="RuleBase" id="RU363094"/>
    </source>
</evidence>
<dbReference type="EMBL" id="JARTFS010000033">
    <property type="protein sequence ID" value="MED4404255.1"/>
    <property type="molecule type" value="Genomic_DNA"/>
</dbReference>
<dbReference type="CDD" id="cd04301">
    <property type="entry name" value="NAT_SF"/>
    <property type="match status" value="1"/>
</dbReference>
<dbReference type="PANTHER" id="PTHR43617">
    <property type="entry name" value="L-AMINO ACID N-ACETYLTRANSFERASE"/>
    <property type="match status" value="1"/>
</dbReference>
<evidence type="ECO:0000259" key="2">
    <source>
        <dbReference type="PROSITE" id="PS51186"/>
    </source>
</evidence>
<comment type="similarity">
    <text evidence="1">Belongs to the acetyltransferase family. RimI subfamily.</text>
</comment>
<dbReference type="NCBIfam" id="TIGR01575">
    <property type="entry name" value="rimI"/>
    <property type="match status" value="1"/>
</dbReference>
<name>A0ABU6P4I4_9BACI</name>
<dbReference type="Proteomes" id="UP001342826">
    <property type="component" value="Unassembled WGS sequence"/>
</dbReference>
<dbReference type="InterPro" id="IPR006464">
    <property type="entry name" value="AcTrfase_RimI/Ard1"/>
</dbReference>
<dbReference type="GO" id="GO:0008999">
    <property type="term" value="F:protein-N-terminal-alanine acetyltransferase activity"/>
    <property type="evidence" value="ECO:0007669"/>
    <property type="project" value="UniProtKB-EC"/>
</dbReference>
<dbReference type="InterPro" id="IPR050276">
    <property type="entry name" value="MshD_Acetyltransferase"/>
</dbReference>
<dbReference type="InterPro" id="IPR016181">
    <property type="entry name" value="Acyl_CoA_acyltransferase"/>
</dbReference>
<accession>A0ABU6P4I4</accession>
<keyword evidence="1" id="KW-0963">Cytoplasm</keyword>